<dbReference type="EMBL" id="QGKY02001925">
    <property type="protein sequence ID" value="KAF2549688.1"/>
    <property type="molecule type" value="Genomic_DNA"/>
</dbReference>
<proteinExistence type="predicted"/>
<name>A0A8S9GZZ7_BRACR</name>
<gene>
    <name evidence="2" type="ORF">F2Q70_00022005</name>
</gene>
<reference evidence="2" key="1">
    <citation type="submission" date="2019-12" db="EMBL/GenBank/DDBJ databases">
        <title>Genome sequencing and annotation of Brassica cretica.</title>
        <authorList>
            <person name="Studholme D.J."/>
            <person name="Sarris P.F."/>
        </authorList>
    </citation>
    <scope>NUCLEOTIDE SEQUENCE</scope>
    <source>
        <strain evidence="2">PFS-102/07</strain>
        <tissue evidence="2">Leaf</tissue>
    </source>
</reference>
<feature type="region of interest" description="Disordered" evidence="1">
    <location>
        <begin position="1"/>
        <end position="32"/>
    </location>
</feature>
<comment type="caution">
    <text evidence="2">The sequence shown here is derived from an EMBL/GenBank/DDBJ whole genome shotgun (WGS) entry which is preliminary data.</text>
</comment>
<organism evidence="2">
    <name type="scientific">Brassica cretica</name>
    <name type="common">Mustard</name>
    <dbReference type="NCBI Taxonomy" id="69181"/>
    <lineage>
        <taxon>Eukaryota</taxon>
        <taxon>Viridiplantae</taxon>
        <taxon>Streptophyta</taxon>
        <taxon>Embryophyta</taxon>
        <taxon>Tracheophyta</taxon>
        <taxon>Spermatophyta</taxon>
        <taxon>Magnoliopsida</taxon>
        <taxon>eudicotyledons</taxon>
        <taxon>Gunneridae</taxon>
        <taxon>Pentapetalae</taxon>
        <taxon>rosids</taxon>
        <taxon>malvids</taxon>
        <taxon>Brassicales</taxon>
        <taxon>Brassicaceae</taxon>
        <taxon>Brassiceae</taxon>
        <taxon>Brassica</taxon>
    </lineage>
</organism>
<evidence type="ECO:0000256" key="1">
    <source>
        <dbReference type="SAM" id="MobiDB-lite"/>
    </source>
</evidence>
<protein>
    <submittedName>
        <fullName evidence="2">Uncharacterized protein</fullName>
    </submittedName>
</protein>
<evidence type="ECO:0000313" key="2">
    <source>
        <dbReference type="EMBL" id="KAF2549688.1"/>
    </source>
</evidence>
<accession>A0A8S9GZZ7</accession>
<dbReference type="AlphaFoldDB" id="A0A8S9GZZ7"/>
<sequence>MSNNNSITWRNGGEEAIGRDEDGDNGVTHSHPRSIKSWRLSSAIDSVNQVSNHTIHPVLDNTVHPDTVHLDIVHHTSINTVHHSSINTGHSPSFDTVYHGTVHPMTNTTCWETKKIKVLILKLDENGMLRDEEGRTRNSA</sequence>